<name>A0A7X6S181_9STRE</name>
<protein>
    <submittedName>
        <fullName evidence="3">Alpha/beta hydrolase</fullName>
    </submittedName>
</protein>
<keyword evidence="4" id="KW-1185">Reference proteome</keyword>
<dbReference type="RefSeq" id="WP_168548663.1">
    <property type="nucleotide sequence ID" value="NZ_JAAXPR010000004.1"/>
</dbReference>
<keyword evidence="1 3" id="KW-0378">Hydrolase</keyword>
<evidence type="ECO:0000313" key="4">
    <source>
        <dbReference type="Proteomes" id="UP000522720"/>
    </source>
</evidence>
<gene>
    <name evidence="3" type="ORF">HF992_03430</name>
</gene>
<dbReference type="Proteomes" id="UP000522720">
    <property type="component" value="Unassembled WGS sequence"/>
</dbReference>
<dbReference type="Gene3D" id="3.40.50.1820">
    <property type="entry name" value="alpha/beta hydrolase"/>
    <property type="match status" value="1"/>
</dbReference>
<dbReference type="GO" id="GO:0016787">
    <property type="term" value="F:hydrolase activity"/>
    <property type="evidence" value="ECO:0007669"/>
    <property type="project" value="UniProtKB-KW"/>
</dbReference>
<accession>A0A7X6S181</accession>
<evidence type="ECO:0000259" key="2">
    <source>
        <dbReference type="Pfam" id="PF20434"/>
    </source>
</evidence>
<evidence type="ECO:0000313" key="3">
    <source>
        <dbReference type="EMBL" id="NKZ19906.1"/>
    </source>
</evidence>
<evidence type="ECO:0000256" key="1">
    <source>
        <dbReference type="ARBA" id="ARBA00022801"/>
    </source>
</evidence>
<dbReference type="PANTHER" id="PTHR48081">
    <property type="entry name" value="AB HYDROLASE SUPERFAMILY PROTEIN C4A8.06C"/>
    <property type="match status" value="1"/>
</dbReference>
<sequence length="311" mass="34379">MIIERFTLDENRTNVDLTTYVLSDSPELLDGKKRPAVLICPGGAYLNCSDREGEAIALRFAAMGYHAFVLRYHVLLETDDDFESVFSGQIKGRTDTVFPAAIHDIAQAFTLIHDHAEEWLVNTDKIALCGFSAGGNNVTNYSVHWNKPIVTDYFDVAKLKPAAIIAGYPITDYFAHEEHVKTQDDMAQRLFRVANLSLFGTETPSEEQLLQASAARLVDEATPPTFIWATAGDKLVPVSQSTRLGTALAEAGIPFELHIFEEGPHGLALATQATAAALTEVNRDASQWIDLADAWLQKRFALPLEEKSRWA</sequence>
<dbReference type="AlphaFoldDB" id="A0A7X6S181"/>
<dbReference type="InterPro" id="IPR049492">
    <property type="entry name" value="BD-FAE-like_dom"/>
</dbReference>
<reference evidence="3 4" key="1">
    <citation type="submission" date="2020-04" db="EMBL/GenBank/DDBJ databases">
        <title>MicrobeNet Type strains.</title>
        <authorList>
            <person name="Nicholson A.C."/>
        </authorList>
    </citation>
    <scope>NUCLEOTIDE SEQUENCE [LARGE SCALE GENOMIC DNA]</scope>
    <source>
        <strain evidence="3 4">CCUG 69612</strain>
    </source>
</reference>
<dbReference type="PANTHER" id="PTHR48081:SF6">
    <property type="entry name" value="PEPTIDASE S9 PROLYL OLIGOPEPTIDASE CATALYTIC DOMAIN-CONTAINING PROTEIN"/>
    <property type="match status" value="1"/>
</dbReference>
<comment type="caution">
    <text evidence="3">The sequence shown here is derived from an EMBL/GenBank/DDBJ whole genome shotgun (WGS) entry which is preliminary data.</text>
</comment>
<dbReference type="EMBL" id="JAAXPR010000004">
    <property type="protein sequence ID" value="NKZ19906.1"/>
    <property type="molecule type" value="Genomic_DNA"/>
</dbReference>
<dbReference type="InterPro" id="IPR050300">
    <property type="entry name" value="GDXG_lipolytic_enzyme"/>
</dbReference>
<dbReference type="Pfam" id="PF20434">
    <property type="entry name" value="BD-FAE"/>
    <property type="match status" value="1"/>
</dbReference>
<organism evidence="3 4">
    <name type="scientific">Streptococcus ovuberis</name>
    <dbReference type="NCBI Taxonomy" id="1936207"/>
    <lineage>
        <taxon>Bacteria</taxon>
        <taxon>Bacillati</taxon>
        <taxon>Bacillota</taxon>
        <taxon>Bacilli</taxon>
        <taxon>Lactobacillales</taxon>
        <taxon>Streptococcaceae</taxon>
        <taxon>Streptococcus</taxon>
    </lineage>
</organism>
<dbReference type="SUPFAM" id="SSF53474">
    <property type="entry name" value="alpha/beta-Hydrolases"/>
    <property type="match status" value="1"/>
</dbReference>
<dbReference type="InterPro" id="IPR029058">
    <property type="entry name" value="AB_hydrolase_fold"/>
</dbReference>
<proteinExistence type="predicted"/>
<feature type="domain" description="BD-FAE-like" evidence="2">
    <location>
        <begin position="92"/>
        <end position="248"/>
    </location>
</feature>